<dbReference type="Proteomes" id="UP000570010">
    <property type="component" value="Unassembled WGS sequence"/>
</dbReference>
<organism evidence="2 3">
    <name type="scientific">Bacillus aquiflavi</name>
    <dbReference type="NCBI Taxonomy" id="2672567"/>
    <lineage>
        <taxon>Bacteria</taxon>
        <taxon>Bacillati</taxon>
        <taxon>Bacillota</taxon>
        <taxon>Bacilli</taxon>
        <taxon>Bacillales</taxon>
        <taxon>Bacillaceae</taxon>
        <taxon>Bacillus</taxon>
    </lineage>
</organism>
<comment type="caution">
    <text evidence="2">The sequence shown here is derived from an EMBL/GenBank/DDBJ whole genome shotgun (WGS) entry which is preliminary data.</text>
</comment>
<dbReference type="EMBL" id="JACEIO010000034">
    <property type="protein sequence ID" value="MBA4538079.1"/>
    <property type="molecule type" value="Genomic_DNA"/>
</dbReference>
<evidence type="ECO:0000313" key="1">
    <source>
        <dbReference type="EMBL" id="MBA4538079.1"/>
    </source>
</evidence>
<protein>
    <submittedName>
        <fullName evidence="2">Uncharacterized protein</fullName>
    </submittedName>
</protein>
<dbReference type="RefSeq" id="WP_163242785.1">
    <property type="nucleotide sequence ID" value="NZ_CP082780.1"/>
</dbReference>
<proteinExistence type="predicted"/>
<sequence>MENSNPIDTQLLNEFYFLIKNNSNLENYSNYYNSLVEFIKIHSNYFTLDILKKFRLDVLIKLDPDKYIVDNPSISLQMESQRLFIKYETIESLAMAIGDTLWDMVTIYSRKDISVA</sequence>
<reference evidence="1 4" key="2">
    <citation type="submission" date="2020-07" db="EMBL/GenBank/DDBJ databases">
        <authorList>
            <person name="Feng H."/>
        </authorList>
    </citation>
    <scope>NUCLEOTIDE SEQUENCE [LARGE SCALE GENOMIC DNA]</scope>
    <source>
        <strain evidence="4">s-12</strain>
        <strain evidence="1">S-12</strain>
    </source>
</reference>
<keyword evidence="3" id="KW-1185">Reference proteome</keyword>
<evidence type="ECO:0000313" key="4">
    <source>
        <dbReference type="Proteomes" id="UP000570010"/>
    </source>
</evidence>
<dbReference type="AlphaFoldDB" id="A0A6B3W1M4"/>
<reference evidence="2 3" key="1">
    <citation type="submission" date="2020-02" db="EMBL/GenBank/DDBJ databases">
        <title>Bacillus aquiflavi sp. nov., isolated from yellow water of strong flavor Chinese baijiu in Yibin region of China.</title>
        <authorList>
            <person name="Xie J."/>
        </authorList>
    </citation>
    <scope>NUCLEOTIDE SEQUENCE [LARGE SCALE GENOMIC DNA]</scope>
    <source>
        <strain evidence="2 3">3H-10</strain>
    </source>
</reference>
<dbReference type="EMBL" id="JAAIWN010000033">
    <property type="protein sequence ID" value="NEY82377.1"/>
    <property type="molecule type" value="Genomic_DNA"/>
</dbReference>
<accession>A0A6B3W1M4</accession>
<dbReference type="Proteomes" id="UP000472971">
    <property type="component" value="Unassembled WGS sequence"/>
</dbReference>
<name>A0A6B3W1M4_9BACI</name>
<evidence type="ECO:0000313" key="2">
    <source>
        <dbReference type="EMBL" id="NEY82377.1"/>
    </source>
</evidence>
<gene>
    <name evidence="2" type="ORF">G4D64_12890</name>
    <name evidence="1" type="ORF">H1Z61_13285</name>
</gene>
<evidence type="ECO:0000313" key="3">
    <source>
        <dbReference type="Proteomes" id="UP000472971"/>
    </source>
</evidence>